<accession>A0A7E4ZU90</accession>
<protein>
    <submittedName>
        <fullName evidence="3">Serpentine receptor class gamma</fullName>
    </submittedName>
</protein>
<keyword evidence="2" id="KW-1185">Reference proteome</keyword>
<reference evidence="3" key="2">
    <citation type="submission" date="2020-10" db="UniProtKB">
        <authorList>
            <consortium name="WormBaseParasite"/>
        </authorList>
    </citation>
    <scope>IDENTIFICATION</scope>
</reference>
<dbReference type="AlphaFoldDB" id="A0A7E4ZU90"/>
<reference evidence="2" key="1">
    <citation type="journal article" date="2013" name="Genetics">
        <title>The draft genome and transcriptome of Panagrellus redivivus are shaped by the harsh demands of a free-living lifestyle.</title>
        <authorList>
            <person name="Srinivasan J."/>
            <person name="Dillman A.R."/>
            <person name="Macchietto M.G."/>
            <person name="Heikkinen L."/>
            <person name="Lakso M."/>
            <person name="Fracchia K.M."/>
            <person name="Antoshechkin I."/>
            <person name="Mortazavi A."/>
            <person name="Wong G."/>
            <person name="Sternberg P.W."/>
        </authorList>
    </citation>
    <scope>NUCLEOTIDE SEQUENCE [LARGE SCALE GENOMIC DNA]</scope>
    <source>
        <strain evidence="2">MT8872</strain>
    </source>
</reference>
<keyword evidence="1" id="KW-0812">Transmembrane</keyword>
<organism evidence="2 3">
    <name type="scientific">Panagrellus redivivus</name>
    <name type="common">Microworm</name>
    <dbReference type="NCBI Taxonomy" id="6233"/>
    <lineage>
        <taxon>Eukaryota</taxon>
        <taxon>Metazoa</taxon>
        <taxon>Ecdysozoa</taxon>
        <taxon>Nematoda</taxon>
        <taxon>Chromadorea</taxon>
        <taxon>Rhabditida</taxon>
        <taxon>Tylenchina</taxon>
        <taxon>Panagrolaimomorpha</taxon>
        <taxon>Panagrolaimoidea</taxon>
        <taxon>Panagrolaimidae</taxon>
        <taxon>Panagrellus</taxon>
    </lineage>
</organism>
<feature type="transmembrane region" description="Helical" evidence="1">
    <location>
        <begin position="68"/>
        <end position="92"/>
    </location>
</feature>
<name>A0A7E4ZU90_PANRE</name>
<feature type="transmembrane region" description="Helical" evidence="1">
    <location>
        <begin position="104"/>
        <end position="128"/>
    </location>
</feature>
<sequence>MADKVGADTTLAILYYSAAFVLHTALPFTITQPFYVFILLFCLCYIILTSLAAVAYSGLLSFDIERAYYLIVIRFYTLFAGSWNTAVCFNRFTAIIWPLKYEQIWTQFMTTIVTFFILAYAMIFQAMFLQNPCWYSTSTMECVEYQVFSTYVVAISVILHALLGLFLIMGALGIARWKGILASQNVETKLILQTLATTTSLMCVGATKFIAMRKFYDGQIELHLITAQIGNIILALYSYVVIGGLFLASTSFREAYVRFFRCDSTCRTRSAKRRISQDRRGSIMVF</sequence>
<keyword evidence="1" id="KW-1133">Transmembrane helix</keyword>
<feature type="transmembrane region" description="Helical" evidence="1">
    <location>
        <begin position="223"/>
        <end position="248"/>
    </location>
</feature>
<proteinExistence type="predicted"/>
<dbReference type="WBParaSite" id="Pan_g17615.t1">
    <property type="protein sequence ID" value="Pan_g17615.t1"/>
    <property type="gene ID" value="Pan_g17615"/>
</dbReference>
<feature type="transmembrane region" description="Helical" evidence="1">
    <location>
        <begin position="148"/>
        <end position="169"/>
    </location>
</feature>
<feature type="transmembrane region" description="Helical" evidence="1">
    <location>
        <begin position="190"/>
        <end position="211"/>
    </location>
</feature>
<feature type="transmembrane region" description="Helical" evidence="1">
    <location>
        <begin position="37"/>
        <end position="56"/>
    </location>
</feature>
<evidence type="ECO:0000313" key="2">
    <source>
        <dbReference type="Proteomes" id="UP000492821"/>
    </source>
</evidence>
<evidence type="ECO:0000256" key="1">
    <source>
        <dbReference type="SAM" id="Phobius"/>
    </source>
</evidence>
<evidence type="ECO:0000313" key="3">
    <source>
        <dbReference type="WBParaSite" id="Pan_g17615.t1"/>
    </source>
</evidence>
<feature type="transmembrane region" description="Helical" evidence="1">
    <location>
        <begin position="12"/>
        <end position="30"/>
    </location>
</feature>
<keyword evidence="1" id="KW-0472">Membrane</keyword>
<dbReference type="Proteomes" id="UP000492821">
    <property type="component" value="Unassembled WGS sequence"/>
</dbReference>